<proteinExistence type="predicted"/>
<dbReference type="EMBL" id="CAJVPZ010071171">
    <property type="protein sequence ID" value="CAG8800410.1"/>
    <property type="molecule type" value="Genomic_DNA"/>
</dbReference>
<dbReference type="Proteomes" id="UP000789396">
    <property type="component" value="Unassembled WGS sequence"/>
</dbReference>
<organism evidence="1 2">
    <name type="scientific">Racocetra fulgida</name>
    <dbReference type="NCBI Taxonomy" id="60492"/>
    <lineage>
        <taxon>Eukaryota</taxon>
        <taxon>Fungi</taxon>
        <taxon>Fungi incertae sedis</taxon>
        <taxon>Mucoromycota</taxon>
        <taxon>Glomeromycotina</taxon>
        <taxon>Glomeromycetes</taxon>
        <taxon>Diversisporales</taxon>
        <taxon>Gigasporaceae</taxon>
        <taxon>Racocetra</taxon>
    </lineage>
</organism>
<accession>A0A9N9JX22</accession>
<keyword evidence="2" id="KW-1185">Reference proteome</keyword>
<gene>
    <name evidence="1" type="ORF">RFULGI_LOCUS17659</name>
</gene>
<name>A0A9N9JX22_9GLOM</name>
<evidence type="ECO:0000313" key="2">
    <source>
        <dbReference type="Proteomes" id="UP000789396"/>
    </source>
</evidence>
<evidence type="ECO:0000313" key="1">
    <source>
        <dbReference type="EMBL" id="CAG8800410.1"/>
    </source>
</evidence>
<protein>
    <submittedName>
        <fullName evidence="1">12403_t:CDS:1</fullName>
    </submittedName>
</protein>
<sequence>TPTRYVEKFIQILALRNGIKIETTQALQQLINQSPLAVVADAPSFIYNYWNS</sequence>
<reference evidence="1" key="1">
    <citation type="submission" date="2021-06" db="EMBL/GenBank/DDBJ databases">
        <authorList>
            <person name="Kallberg Y."/>
            <person name="Tangrot J."/>
            <person name="Rosling A."/>
        </authorList>
    </citation>
    <scope>NUCLEOTIDE SEQUENCE</scope>
    <source>
        <strain evidence="1">IN212</strain>
    </source>
</reference>
<comment type="caution">
    <text evidence="1">The sequence shown here is derived from an EMBL/GenBank/DDBJ whole genome shotgun (WGS) entry which is preliminary data.</text>
</comment>
<feature type="non-terminal residue" evidence="1">
    <location>
        <position position="52"/>
    </location>
</feature>
<feature type="non-terminal residue" evidence="1">
    <location>
        <position position="1"/>
    </location>
</feature>
<dbReference type="AlphaFoldDB" id="A0A9N9JX22"/>